<keyword evidence="5" id="KW-0804">Transcription</keyword>
<keyword evidence="4" id="KW-0238">DNA-binding</keyword>
<dbReference type="EMBL" id="JANBUW010000090">
    <property type="protein sequence ID" value="KAJ2849271.1"/>
    <property type="molecule type" value="Genomic_DNA"/>
</dbReference>
<comment type="subcellular location">
    <subcellularLocation>
        <location evidence="1">Nucleus</location>
    </subcellularLocation>
</comment>
<evidence type="ECO:0000313" key="10">
    <source>
        <dbReference type="EMBL" id="KAJ2849271.1"/>
    </source>
</evidence>
<dbReference type="Gene3D" id="2.60.40.1450">
    <property type="entry name" value="LAG1, DNA binding domain"/>
    <property type="match status" value="1"/>
</dbReference>
<feature type="region of interest" description="Disordered" evidence="7">
    <location>
        <begin position="803"/>
        <end position="835"/>
    </location>
</feature>
<organism evidence="10 11">
    <name type="scientific">Coemansia brasiliensis</name>
    <dbReference type="NCBI Taxonomy" id="2650707"/>
    <lineage>
        <taxon>Eukaryota</taxon>
        <taxon>Fungi</taxon>
        <taxon>Fungi incertae sedis</taxon>
        <taxon>Zoopagomycota</taxon>
        <taxon>Kickxellomycotina</taxon>
        <taxon>Kickxellomycetes</taxon>
        <taxon>Kickxellales</taxon>
        <taxon>Kickxellaceae</taxon>
        <taxon>Coemansia</taxon>
    </lineage>
</organism>
<evidence type="ECO:0000259" key="8">
    <source>
        <dbReference type="SMART" id="SM01267"/>
    </source>
</evidence>
<protein>
    <submittedName>
        <fullName evidence="10">Uncharacterized protein</fullName>
    </submittedName>
</protein>
<dbReference type="InterPro" id="IPR040159">
    <property type="entry name" value="CLS_fam"/>
</dbReference>
<dbReference type="Pfam" id="PF09271">
    <property type="entry name" value="LAG1-DNAbind"/>
    <property type="match status" value="1"/>
</dbReference>
<dbReference type="Gene3D" id="2.80.10.50">
    <property type="match status" value="1"/>
</dbReference>
<dbReference type="OrthoDB" id="5600360at2759"/>
<dbReference type="InterPro" id="IPR015350">
    <property type="entry name" value="Beta-trefoil_DNA-bd_dom"/>
</dbReference>
<evidence type="ECO:0000256" key="7">
    <source>
        <dbReference type="SAM" id="MobiDB-lite"/>
    </source>
</evidence>
<dbReference type="SMART" id="SM01267">
    <property type="entry name" value="LAG1_DNAbind"/>
    <property type="match status" value="1"/>
</dbReference>
<evidence type="ECO:0000256" key="1">
    <source>
        <dbReference type="ARBA" id="ARBA00004123"/>
    </source>
</evidence>
<evidence type="ECO:0000256" key="2">
    <source>
        <dbReference type="ARBA" id="ARBA00009704"/>
    </source>
</evidence>
<dbReference type="GO" id="GO:0001228">
    <property type="term" value="F:DNA-binding transcription activator activity, RNA polymerase II-specific"/>
    <property type="evidence" value="ECO:0007669"/>
    <property type="project" value="InterPro"/>
</dbReference>
<evidence type="ECO:0000256" key="6">
    <source>
        <dbReference type="ARBA" id="ARBA00023242"/>
    </source>
</evidence>
<dbReference type="SUPFAM" id="SSF110217">
    <property type="entry name" value="DNA-binding protein LAG-1 (CSL)"/>
    <property type="match status" value="1"/>
</dbReference>
<dbReference type="InterPro" id="IPR036358">
    <property type="entry name" value="BTD_sf"/>
</dbReference>
<dbReference type="GO" id="GO:0000978">
    <property type="term" value="F:RNA polymerase II cis-regulatory region sequence-specific DNA binding"/>
    <property type="evidence" value="ECO:0007669"/>
    <property type="project" value="InterPro"/>
</dbReference>
<dbReference type="SMART" id="SM01268">
    <property type="entry name" value="BTD"/>
    <property type="match status" value="1"/>
</dbReference>
<evidence type="ECO:0000256" key="5">
    <source>
        <dbReference type="ARBA" id="ARBA00023163"/>
    </source>
</evidence>
<accession>A0A9W8LXV2</accession>
<reference evidence="10" key="1">
    <citation type="submission" date="2022-07" db="EMBL/GenBank/DDBJ databases">
        <title>Phylogenomic reconstructions and comparative analyses of Kickxellomycotina fungi.</title>
        <authorList>
            <person name="Reynolds N.K."/>
            <person name="Stajich J.E."/>
            <person name="Barry K."/>
            <person name="Grigoriev I.V."/>
            <person name="Crous P."/>
            <person name="Smith M.E."/>
        </authorList>
    </citation>
    <scope>NUCLEOTIDE SEQUENCE</scope>
    <source>
        <strain evidence="10">NRRL 1566</strain>
    </source>
</reference>
<keyword evidence="3" id="KW-0805">Transcription regulation</keyword>
<sequence length="990" mass="108005">MERSQYDRSLRHTACSTSYISPERDSSTSSSSDSIYTGGVRNCPDQKRLQFKSTNLPAQRLGCAFNTGVEGDKAGMRRSSIQAYPHSTATMQPGFLQQPGPMVQMDNRLTEEHPRRIHCYISHVESEDAAPSDHAPPPLLPSLETLDTAQDIPFWRPPRVLQREPHYNYLMTAQPASAYGKHPLSALPPYRQDLQPQHQSFRGGESTACYTYYRDESDDPSTSDIAEASTSHLSPALLAISNSHYQQQKRQERQGVLAVSTAYSATRPSKPTIQSLLSATIPSPDTQLDDTCKGTQTSDSKFDSGIKPNMCADSKDCNSGGSHRQCLPGINSSQSWRRHEMKLPPLDSHSRPRCPGALREAMSIASLVDASRATSEHIKQTEKPMHLPGISSLEPAYASKQDVSSATDLQTAGALCSQTTPSKASANVMPASNSRFAGSCVKPQRKRPHGEASAAMTLHKMARIESQTSISVSDKRAAVSSLRTLQQYPLCPSNQVLITCYHASVAQKSYGGEKRFLCPPPAVLMYGEGYSARTAHHSPMLLSVITDSAVADKAEPPSSLLKGSSSHTSKGTADAAALRPSASAHAPLECQTSFNERNVALFKSLHVTGMQKAKSFRLRLDLMTPPGVSGQLVGHDQSIWQSPKPYVSLKSNPVAIISKPSKKTAKARNQSSCIREGSLISLFNRINSQTFRTKYLNVDHNTNRWVAQSHNWSPLEVVVTSSKNSRAVVGQAGTANPLYYGSEIVLVESRRNFRSPTMIIHKVERGRLVENACSPVSQMQKIALQVKPTAPSDAPRYLKADVGHYSPASSDASTPARFDDPDGSPELTFEPLDNARLSRARSREHVSDGGIELDDAFCWTIVGISGFTYAYTLPAEQSVKNSNIGPIPRIEEAELKAEMVLNLRLAAFDCSHMQLLLNGQSLDLKPCSTAKTAEKDPSSSRFTIQLPADAKSGALYIRRADGVMYHTKWAIQQPASSSKGLELVACNLDI</sequence>
<evidence type="ECO:0000256" key="4">
    <source>
        <dbReference type="ARBA" id="ARBA00023125"/>
    </source>
</evidence>
<comment type="caution">
    <text evidence="10">The sequence shown here is derived from an EMBL/GenBank/DDBJ whole genome shotgun (WGS) entry which is preliminary data.</text>
</comment>
<feature type="domain" description="Beta-trefoil DNA-binding" evidence="9">
    <location>
        <begin position="672"/>
        <end position="852"/>
    </location>
</feature>
<dbReference type="Proteomes" id="UP001139887">
    <property type="component" value="Unassembled WGS sequence"/>
</dbReference>
<dbReference type="InterPro" id="IPR008967">
    <property type="entry name" value="p53-like_TF_DNA-bd_sf"/>
</dbReference>
<dbReference type="AlphaFoldDB" id="A0A9W8LXV2"/>
<dbReference type="GO" id="GO:0005634">
    <property type="term" value="C:nucleus"/>
    <property type="evidence" value="ECO:0007669"/>
    <property type="project" value="UniProtKB-SubCell"/>
</dbReference>
<gene>
    <name evidence="10" type="ORF">IWW36_002745</name>
</gene>
<dbReference type="InterPro" id="IPR015351">
    <property type="entry name" value="RBP-J/Cbf11/Cbf12_DNA-bd"/>
</dbReference>
<dbReference type="PANTHER" id="PTHR10665">
    <property type="entry name" value="RECOMBINING BINDING PROTEIN SUPPRESSOR OF HAIRLESS"/>
    <property type="match status" value="1"/>
</dbReference>
<evidence type="ECO:0000256" key="3">
    <source>
        <dbReference type="ARBA" id="ARBA00023015"/>
    </source>
</evidence>
<dbReference type="SUPFAM" id="SSF49417">
    <property type="entry name" value="p53-like transcription factors"/>
    <property type="match status" value="1"/>
</dbReference>
<keyword evidence="6" id="KW-0539">Nucleus</keyword>
<dbReference type="InterPro" id="IPR037095">
    <property type="entry name" value="RBP-J/Cbf11_DNA-bd_sf"/>
</dbReference>
<feature type="compositionally biased region" description="Basic and acidic residues" evidence="7">
    <location>
        <begin position="1"/>
        <end position="10"/>
    </location>
</feature>
<proteinExistence type="inferred from homology"/>
<feature type="compositionally biased region" description="Low complexity" evidence="7">
    <location>
        <begin position="556"/>
        <end position="578"/>
    </location>
</feature>
<feature type="region of interest" description="Disordered" evidence="7">
    <location>
        <begin position="555"/>
        <end position="578"/>
    </location>
</feature>
<feature type="domain" description="RBP-J/Cbf11/Cbf12 DNA binding" evidence="8">
    <location>
        <begin position="497"/>
        <end position="671"/>
    </location>
</feature>
<dbReference type="Pfam" id="PF09270">
    <property type="entry name" value="BTD"/>
    <property type="match status" value="1"/>
</dbReference>
<keyword evidence="11" id="KW-1185">Reference proteome</keyword>
<evidence type="ECO:0000259" key="9">
    <source>
        <dbReference type="SMART" id="SM01268"/>
    </source>
</evidence>
<evidence type="ECO:0000313" key="11">
    <source>
        <dbReference type="Proteomes" id="UP001139887"/>
    </source>
</evidence>
<feature type="region of interest" description="Disordered" evidence="7">
    <location>
        <begin position="1"/>
        <end position="42"/>
    </location>
</feature>
<name>A0A9W8LXV2_9FUNG</name>
<comment type="similarity">
    <text evidence="2">Belongs to the Su(H) family.</text>
</comment>